<accession>A0A0C2RVI1</accession>
<dbReference type="InParanoid" id="A0A0C2RVI1"/>
<proteinExistence type="predicted"/>
<reference evidence="1 2" key="1">
    <citation type="submission" date="2014-04" db="EMBL/GenBank/DDBJ databases">
        <title>Evolutionary Origins and Diversification of the Mycorrhizal Mutualists.</title>
        <authorList>
            <consortium name="DOE Joint Genome Institute"/>
            <consortium name="Mycorrhizal Genomics Consortium"/>
            <person name="Kohler A."/>
            <person name="Kuo A."/>
            <person name="Nagy L.G."/>
            <person name="Floudas D."/>
            <person name="Copeland A."/>
            <person name="Barry K.W."/>
            <person name="Cichocki N."/>
            <person name="Veneault-Fourrey C."/>
            <person name="LaButti K."/>
            <person name="Lindquist E.A."/>
            <person name="Lipzen A."/>
            <person name="Lundell T."/>
            <person name="Morin E."/>
            <person name="Murat C."/>
            <person name="Riley R."/>
            <person name="Ohm R."/>
            <person name="Sun H."/>
            <person name="Tunlid A."/>
            <person name="Henrissat B."/>
            <person name="Grigoriev I.V."/>
            <person name="Hibbett D.S."/>
            <person name="Martin F."/>
        </authorList>
    </citation>
    <scope>NUCLEOTIDE SEQUENCE [LARGE SCALE GENOMIC DNA]</scope>
    <source>
        <strain evidence="1 2">Koide BX008</strain>
    </source>
</reference>
<evidence type="ECO:0000313" key="2">
    <source>
        <dbReference type="Proteomes" id="UP000054549"/>
    </source>
</evidence>
<dbReference type="Proteomes" id="UP000054549">
    <property type="component" value="Unassembled WGS sequence"/>
</dbReference>
<sequence>MLDLTVQEIIIRTFGKRARFTVHFEATQVQLQTWYSLHQGQCKNTSCGLRQGLSSVESVQRLTSRRVQLKHSGFLRMRQHQILARHMVHFKMRQRDAQAGRSVRVGG</sequence>
<name>A0A0C2RVI1_AMAMK</name>
<protein>
    <submittedName>
        <fullName evidence="1">Uncharacterized protein</fullName>
    </submittedName>
</protein>
<organism evidence="1 2">
    <name type="scientific">Amanita muscaria (strain Koide BX008)</name>
    <dbReference type="NCBI Taxonomy" id="946122"/>
    <lineage>
        <taxon>Eukaryota</taxon>
        <taxon>Fungi</taxon>
        <taxon>Dikarya</taxon>
        <taxon>Basidiomycota</taxon>
        <taxon>Agaricomycotina</taxon>
        <taxon>Agaricomycetes</taxon>
        <taxon>Agaricomycetidae</taxon>
        <taxon>Agaricales</taxon>
        <taxon>Pluteineae</taxon>
        <taxon>Amanitaceae</taxon>
        <taxon>Amanita</taxon>
    </lineage>
</organism>
<dbReference type="AlphaFoldDB" id="A0A0C2RVI1"/>
<evidence type="ECO:0000313" key="1">
    <source>
        <dbReference type="EMBL" id="KIL54245.1"/>
    </source>
</evidence>
<dbReference type="EMBL" id="KN818862">
    <property type="protein sequence ID" value="KIL54245.1"/>
    <property type="molecule type" value="Genomic_DNA"/>
</dbReference>
<dbReference type="HOGENOM" id="CLU_2209365_0_0_1"/>
<keyword evidence="2" id="KW-1185">Reference proteome</keyword>
<gene>
    <name evidence="1" type="ORF">M378DRAFT_859016</name>
</gene>